<dbReference type="Pfam" id="PF13620">
    <property type="entry name" value="CarboxypepD_reg"/>
    <property type="match status" value="3"/>
</dbReference>
<evidence type="ECO:0000256" key="1">
    <source>
        <dbReference type="ARBA" id="ARBA00022729"/>
    </source>
</evidence>
<dbReference type="InterPro" id="IPR051417">
    <property type="entry name" value="SDr/BOS_complex"/>
</dbReference>
<dbReference type="PANTHER" id="PTHR23303:SF14">
    <property type="entry name" value="BOS COMPLEX SUBUNIT NOMO1-RELATED"/>
    <property type="match status" value="1"/>
</dbReference>
<keyword evidence="1" id="KW-0732">Signal</keyword>
<evidence type="ECO:0000313" key="3">
    <source>
        <dbReference type="EMBL" id="MDY7232127.1"/>
    </source>
</evidence>
<dbReference type="SUPFAM" id="SSF49452">
    <property type="entry name" value="Starch-binding domain-like"/>
    <property type="match status" value="2"/>
</dbReference>
<dbReference type="InterPro" id="IPR013784">
    <property type="entry name" value="Carb-bd-like_fold"/>
</dbReference>
<dbReference type="Proteomes" id="UP001291309">
    <property type="component" value="Unassembled WGS sequence"/>
</dbReference>
<name>A0ABU5HF74_9BACT</name>
<dbReference type="SUPFAM" id="SSF49464">
    <property type="entry name" value="Carboxypeptidase regulatory domain-like"/>
    <property type="match status" value="3"/>
</dbReference>
<dbReference type="PANTHER" id="PTHR23303">
    <property type="entry name" value="CARBOXYPEPTIDASE REGULATORY REGION-CONTAINING"/>
    <property type="match status" value="1"/>
</dbReference>
<feature type="compositionally biased region" description="Low complexity" evidence="2">
    <location>
        <begin position="32"/>
        <end position="42"/>
    </location>
</feature>
<dbReference type="RefSeq" id="WP_321550842.1">
    <property type="nucleotide sequence ID" value="NZ_JAXIVS010000018.1"/>
</dbReference>
<dbReference type="InterPro" id="IPR008969">
    <property type="entry name" value="CarboxyPept-like_regulatory"/>
</dbReference>
<feature type="region of interest" description="Disordered" evidence="2">
    <location>
        <begin position="94"/>
        <end position="122"/>
    </location>
</feature>
<feature type="region of interest" description="Disordered" evidence="2">
    <location>
        <begin position="30"/>
        <end position="69"/>
    </location>
</feature>
<organism evidence="3 4">
    <name type="scientific">Hyalangium rubrum</name>
    <dbReference type="NCBI Taxonomy" id="3103134"/>
    <lineage>
        <taxon>Bacteria</taxon>
        <taxon>Pseudomonadati</taxon>
        <taxon>Myxococcota</taxon>
        <taxon>Myxococcia</taxon>
        <taxon>Myxococcales</taxon>
        <taxon>Cystobacterineae</taxon>
        <taxon>Archangiaceae</taxon>
        <taxon>Hyalangium</taxon>
    </lineage>
</organism>
<reference evidence="3 4" key="1">
    <citation type="submission" date="2023-12" db="EMBL/GenBank/DDBJ databases">
        <title>the genome sequence of Hyalangium sp. s54d21.</title>
        <authorList>
            <person name="Zhang X."/>
        </authorList>
    </citation>
    <scope>NUCLEOTIDE SEQUENCE [LARGE SCALE GENOMIC DNA]</scope>
    <source>
        <strain evidence="4">s54d21</strain>
    </source>
</reference>
<comment type="caution">
    <text evidence="3">The sequence shown here is derived from an EMBL/GenBank/DDBJ whole genome shotgun (WGS) entry which is preliminary data.</text>
</comment>
<accession>A0ABU5HF74</accession>
<protein>
    <submittedName>
        <fullName evidence="3">Carboxypeptidase-like regulatory domain-containing protein</fullName>
    </submittedName>
</protein>
<dbReference type="EMBL" id="JAXIVS010000018">
    <property type="protein sequence ID" value="MDY7232127.1"/>
    <property type="molecule type" value="Genomic_DNA"/>
</dbReference>
<sequence length="869" mass="92444">MNRKAAVIGAVLVPLGVVGLWALLDTRPTPGASDSVASAAPASPSPSPPKRRSPERRAPLPPLSEAEPGQVVDVEVIAGSTPVEGAQVQLYWSEPGASPASPSRWRGVSGGETGADGRWQGPARAGSYFVTARAEGFAPTSLGGTHPPGQERTSVRLYLETEAELVGSILSKATGEPVALAEVLLTPQVFPPELPEPLEGPEEEQRFAMSSPSGEFFFTGLAPGRYRAEVRASGYLPQVLPSLPVPFGGRVTLELASGSHLEGIVLSADGQPQAEAEVVAFGRTPQAQATTDAEGRFSLDVPAGTYSLSAQHGTQFGELGQPVTVSAGQQLRDLRITLSAGASISGWLRQEDGTPILGGRVEASPHKTYKSVGRSVTDASGAFSLSPLVAGTYDLRAVLPSGKRLLHEALTVAPGEHATVTLTANQSQTSLELQVTSLTTPEHPLEGCQVKMSALQSQAQSDSQALEGRTDAQGLFSRTGLEAGLYRLEVQCAPGAPGSVLMAAVRQNQTRRLTVKLPGAAETEGGMATIEGRVLQRSGTPVHGPVTVQVQRKSPERPQTLESYLSGVLTDEQGRFRLVLPPGPYLLSTWTAGSDHCSDEASTPIQVEADQRMEVTLHVEQQREPVVVLHVQQEDGTALSLRPLQVRATSFFRSGYTDALGQFALCAYRSESFPSGPWVVESLTTRQIALPEWSRDRDLPVRLRSVASVRGRLISVSGAPVRRFHATLWSQAMSLSLQKHEFVGDQFEFQGVPAGQRLLSIQVEDGRRAVVSIDLQPGRVLSVEVPVDFDVPLTGRLVDATTRAPLSGVHVSISMYDQVITSPSGRFSFRLPPGEHLIHTGRGSSWAKHSVKLTSGRPHDMGDIPLAAP</sequence>
<evidence type="ECO:0000256" key="2">
    <source>
        <dbReference type="SAM" id="MobiDB-lite"/>
    </source>
</evidence>
<evidence type="ECO:0000313" key="4">
    <source>
        <dbReference type="Proteomes" id="UP001291309"/>
    </source>
</evidence>
<proteinExistence type="predicted"/>
<gene>
    <name evidence="3" type="ORF">SYV04_37410</name>
</gene>
<keyword evidence="4" id="KW-1185">Reference proteome</keyword>
<dbReference type="Gene3D" id="2.60.40.1120">
    <property type="entry name" value="Carboxypeptidase-like, regulatory domain"/>
    <property type="match status" value="3"/>
</dbReference>